<feature type="region of interest" description="Disordered" evidence="1">
    <location>
        <begin position="202"/>
        <end position="234"/>
    </location>
</feature>
<feature type="compositionally biased region" description="Polar residues" evidence="1">
    <location>
        <begin position="305"/>
        <end position="315"/>
    </location>
</feature>
<protein>
    <submittedName>
        <fullName evidence="2">Uncharacterized protein</fullName>
    </submittedName>
</protein>
<feature type="compositionally biased region" description="Basic and acidic residues" evidence="1">
    <location>
        <begin position="294"/>
        <end position="304"/>
    </location>
</feature>
<dbReference type="AlphaFoldDB" id="A0A7T7BKS6"/>
<evidence type="ECO:0000313" key="2">
    <source>
        <dbReference type="EMBL" id="QQK43176.1"/>
    </source>
</evidence>
<name>A0A7T7BKS6_PENDI</name>
<organism evidence="2 3">
    <name type="scientific">Penicillium digitatum</name>
    <name type="common">Green mold</name>
    <dbReference type="NCBI Taxonomy" id="36651"/>
    <lineage>
        <taxon>Eukaryota</taxon>
        <taxon>Fungi</taxon>
        <taxon>Dikarya</taxon>
        <taxon>Ascomycota</taxon>
        <taxon>Pezizomycotina</taxon>
        <taxon>Eurotiomycetes</taxon>
        <taxon>Eurotiomycetidae</taxon>
        <taxon>Eurotiales</taxon>
        <taxon>Aspergillaceae</taxon>
        <taxon>Penicillium</taxon>
    </lineage>
</organism>
<dbReference type="EMBL" id="CP060775">
    <property type="protein sequence ID" value="QQK43176.1"/>
    <property type="molecule type" value="Genomic_DNA"/>
</dbReference>
<dbReference type="RefSeq" id="XP_065956633.1">
    <property type="nucleotide sequence ID" value="XM_066101550.1"/>
</dbReference>
<reference evidence="2 3" key="1">
    <citation type="submission" date="2020-08" db="EMBL/GenBank/DDBJ databases">
        <title>The completed genome sequence of the pathogenic ascomycete fungus Penicillium digitatum.</title>
        <authorList>
            <person name="Wang M."/>
        </authorList>
    </citation>
    <scope>NUCLEOTIDE SEQUENCE [LARGE SCALE GENOMIC DNA]</scope>
    <source>
        <strain evidence="2 3">PdW03</strain>
    </source>
</reference>
<proteinExistence type="predicted"/>
<evidence type="ECO:0000313" key="3">
    <source>
        <dbReference type="Proteomes" id="UP000595662"/>
    </source>
</evidence>
<feature type="region of interest" description="Disordered" evidence="1">
    <location>
        <begin position="294"/>
        <end position="315"/>
    </location>
</feature>
<sequence>MIDCNLVTGSPNSVFATQREIIPISIDLAHRRACHAGEERVRKMEIFADGVKLKKGASVTFPCAPCIKGKGHALHFGKERSIRSKPGEFIHLDVWGPISIASHGVTEVYIQLETYLKTQFNYVIKKVHGDDAPEHKPLAAYLASKGTIERSRNVIFNENPSPASLPDPAYDLNITGMNQEHEYDSQDRYIPIDFLRPLLENPFNIRSTSPPSPTVEDDPEDQTRAPNALDPSNPALFEEDLAWSNDEMAAGGRGVLVEPQPVSRQEDPLHDDEYHDQSPLQHDQATFEHIFSRLDPVPDDRSRDQSYVQPIQRIQSNRKKYSRNPHYFKISVPPAFLANINRWQDNPFSFFTEGSLHIDPTESPLFQLYIYLKDLEGRREKDILRSRLIKVLYYRLKNRLCINNVRPNDVEIVAQIISKTGTMRGDLKEVKETISKWIKEGKRLDVLCKDISRTDSLENKHLGVLFCLPYDTHDKYIHSSRFDGESRSREISHLHDRGILRVEGKESIDAVASEIFGVLWQNVENSIQDIASVSNSTLAIFTPCYRVENAYIKGYCLINSINDA</sequence>
<feature type="compositionally biased region" description="Basic and acidic residues" evidence="1">
    <location>
        <begin position="264"/>
        <end position="276"/>
    </location>
</feature>
<accession>A0A7T7BKS6</accession>
<evidence type="ECO:0000256" key="1">
    <source>
        <dbReference type="SAM" id="MobiDB-lite"/>
    </source>
</evidence>
<gene>
    <name evidence="2" type="ORF">Pdw03_7077</name>
</gene>
<dbReference type="Proteomes" id="UP000595662">
    <property type="component" value="Chromosome 2"/>
</dbReference>
<dbReference type="GeneID" id="26233587"/>
<feature type="region of interest" description="Disordered" evidence="1">
    <location>
        <begin position="253"/>
        <end position="279"/>
    </location>
</feature>